<dbReference type="GO" id="GO:0015628">
    <property type="term" value="P:protein secretion by the type II secretion system"/>
    <property type="evidence" value="ECO:0007669"/>
    <property type="project" value="InterPro"/>
</dbReference>
<name>A0A3A8E8M9_9GAMM</name>
<dbReference type="Pfam" id="PF12019">
    <property type="entry name" value="GspH"/>
    <property type="match status" value="1"/>
</dbReference>
<feature type="transmembrane region" description="Helical" evidence="11">
    <location>
        <begin position="6"/>
        <end position="27"/>
    </location>
</feature>
<evidence type="ECO:0000259" key="12">
    <source>
        <dbReference type="Pfam" id="PF12019"/>
    </source>
</evidence>
<keyword evidence="5" id="KW-0997">Cell inner membrane</keyword>
<reference evidence="13 14" key="1">
    <citation type="submission" date="2018-09" db="EMBL/GenBank/DDBJ databases">
        <title>The draft genome of Acinetobacter spp. strains.</title>
        <authorList>
            <person name="Qin J."/>
            <person name="Feng Y."/>
            <person name="Zong Z."/>
        </authorList>
    </citation>
    <scope>NUCLEOTIDE SEQUENCE [LARGE SCALE GENOMIC DNA]</scope>
    <source>
        <strain evidence="13 14">WCHAc060096</strain>
    </source>
</reference>
<evidence type="ECO:0000256" key="8">
    <source>
        <dbReference type="ARBA" id="ARBA00023136"/>
    </source>
</evidence>
<keyword evidence="7 11" id="KW-1133">Transmembrane helix</keyword>
<dbReference type="RefSeq" id="WP_120371094.1">
    <property type="nucleotide sequence ID" value="NZ_RAXU01000021.1"/>
</dbReference>
<keyword evidence="14" id="KW-1185">Reference proteome</keyword>
<evidence type="ECO:0000256" key="5">
    <source>
        <dbReference type="ARBA" id="ARBA00022519"/>
    </source>
</evidence>
<keyword evidence="8 11" id="KW-0472">Membrane</keyword>
<evidence type="ECO:0000256" key="6">
    <source>
        <dbReference type="ARBA" id="ARBA00022692"/>
    </source>
</evidence>
<sequence length="149" mass="16032">MGKGLGFTLIELMVTIAVLAIIATMAAPSFRNIALAQNFNRSTQQLVSQLNQARSKAVLERKEMTVDLSKTEQTPDTKTTLYWKPAGDAVLKSGSPTEITFLLSGGVKDFDANIKNKPFVICNKSGGDKSKSIDISLMGTVNITESSTC</sequence>
<feature type="domain" description="General secretion pathway GspH" evidence="12">
    <location>
        <begin position="43"/>
        <end position="139"/>
    </location>
</feature>
<dbReference type="AlphaFoldDB" id="A0A3A8E8M9"/>
<evidence type="ECO:0000256" key="11">
    <source>
        <dbReference type="SAM" id="Phobius"/>
    </source>
</evidence>
<dbReference type="Gene3D" id="3.30.700.10">
    <property type="entry name" value="Glycoprotein, Type 4 Pilin"/>
    <property type="match status" value="1"/>
</dbReference>
<comment type="similarity">
    <text evidence="9">Belongs to the GSP H family.</text>
</comment>
<dbReference type="SUPFAM" id="SSF54523">
    <property type="entry name" value="Pili subunits"/>
    <property type="match status" value="1"/>
</dbReference>
<accession>A0A3A8E8M9</accession>
<dbReference type="GO" id="GO:0005886">
    <property type="term" value="C:plasma membrane"/>
    <property type="evidence" value="ECO:0007669"/>
    <property type="project" value="UniProtKB-SubCell"/>
</dbReference>
<organism evidence="13 14">
    <name type="scientific">Acinetobacter guerrae</name>
    <dbReference type="NCBI Taxonomy" id="1843371"/>
    <lineage>
        <taxon>Bacteria</taxon>
        <taxon>Pseudomonadati</taxon>
        <taxon>Pseudomonadota</taxon>
        <taxon>Gammaproteobacteria</taxon>
        <taxon>Moraxellales</taxon>
        <taxon>Moraxellaceae</taxon>
        <taxon>Acinetobacter</taxon>
    </lineage>
</organism>
<evidence type="ECO:0000256" key="9">
    <source>
        <dbReference type="ARBA" id="ARBA00025772"/>
    </source>
</evidence>
<dbReference type="Pfam" id="PF07963">
    <property type="entry name" value="N_methyl"/>
    <property type="match status" value="1"/>
</dbReference>
<protein>
    <recommendedName>
        <fullName evidence="2">Type II secretion system protein H</fullName>
    </recommendedName>
    <alternativeName>
        <fullName evidence="10">General secretion pathway protein H</fullName>
    </alternativeName>
</protein>
<dbReference type="EMBL" id="RAXU01000021">
    <property type="protein sequence ID" value="RKG31372.1"/>
    <property type="molecule type" value="Genomic_DNA"/>
</dbReference>
<gene>
    <name evidence="13" type="ORF">D7V21_14095</name>
</gene>
<keyword evidence="6 11" id="KW-0812">Transmembrane</keyword>
<evidence type="ECO:0000256" key="2">
    <source>
        <dbReference type="ARBA" id="ARBA00021549"/>
    </source>
</evidence>
<evidence type="ECO:0000256" key="10">
    <source>
        <dbReference type="ARBA" id="ARBA00030775"/>
    </source>
</evidence>
<evidence type="ECO:0000313" key="13">
    <source>
        <dbReference type="EMBL" id="RKG31372.1"/>
    </source>
</evidence>
<dbReference type="Proteomes" id="UP000269001">
    <property type="component" value="Unassembled WGS sequence"/>
</dbReference>
<proteinExistence type="inferred from homology"/>
<dbReference type="InterPro" id="IPR022346">
    <property type="entry name" value="T2SS_GspH"/>
</dbReference>
<evidence type="ECO:0000256" key="4">
    <source>
        <dbReference type="ARBA" id="ARBA00022481"/>
    </source>
</evidence>
<dbReference type="GO" id="GO:0015627">
    <property type="term" value="C:type II protein secretion system complex"/>
    <property type="evidence" value="ECO:0007669"/>
    <property type="project" value="InterPro"/>
</dbReference>
<dbReference type="InterPro" id="IPR045584">
    <property type="entry name" value="Pilin-like"/>
</dbReference>
<dbReference type="InterPro" id="IPR012902">
    <property type="entry name" value="N_methyl_site"/>
</dbReference>
<evidence type="ECO:0000313" key="14">
    <source>
        <dbReference type="Proteomes" id="UP000269001"/>
    </source>
</evidence>
<keyword evidence="3" id="KW-1003">Cell membrane</keyword>
<comment type="caution">
    <text evidence="13">The sequence shown here is derived from an EMBL/GenBank/DDBJ whole genome shotgun (WGS) entry which is preliminary data.</text>
</comment>
<keyword evidence="4" id="KW-0488">Methylation</keyword>
<comment type="subcellular location">
    <subcellularLocation>
        <location evidence="1">Cell inner membrane</location>
        <topology evidence="1">Single-pass membrane protein</topology>
    </subcellularLocation>
</comment>
<dbReference type="NCBIfam" id="TIGR02532">
    <property type="entry name" value="IV_pilin_GFxxxE"/>
    <property type="match status" value="1"/>
</dbReference>
<evidence type="ECO:0000256" key="1">
    <source>
        <dbReference type="ARBA" id="ARBA00004377"/>
    </source>
</evidence>
<evidence type="ECO:0000256" key="3">
    <source>
        <dbReference type="ARBA" id="ARBA00022475"/>
    </source>
</evidence>
<evidence type="ECO:0000256" key="7">
    <source>
        <dbReference type="ARBA" id="ARBA00022989"/>
    </source>
</evidence>